<dbReference type="InterPro" id="IPR032675">
    <property type="entry name" value="LRR_dom_sf"/>
</dbReference>
<sequence length="445" mass="49539">MRRKEGIKGWLERSGSLPLDISISVTFSTSSPQFIDNRETEDITILADVLRLFAAHCHRWRSLIFTSDPRYSPAIWEPFAGLTKDDLPQLRDFYAFKCLSAYNYFDRDLPTVPTPLASLITRPTSLSTLHITGESPALFELRIHWTHLKELHLTCTGSARCDPSLFTLKVAKSCPSLVSYTLVLRCDPSFSPIPYGPPPPHHWPRLRNLDLTIVDSSYQYLNKSLSGAFWKVFRGMLAPALKHLTLKTALDAHHPAGANIPSALYPITANSSSGGPYLESILGLPFQDMISESGCTISHLSLSSVCLTSEEAILRSLELLPSLSSLTLTECVGGVSMALRSFSFPQIPHHKLTSCLDSFSSSADLCPDIEELKISECHVENIGPVILFAKARSNKLKRLSIDFGVVTEEEAENIRRIMSSTNISDSLHELRGERGIKIDWKWTKV</sequence>
<dbReference type="EMBL" id="JBAHYK010001229">
    <property type="protein sequence ID" value="KAL0568924.1"/>
    <property type="molecule type" value="Genomic_DNA"/>
</dbReference>
<dbReference type="Gene3D" id="3.80.10.10">
    <property type="entry name" value="Ribonuclease Inhibitor"/>
    <property type="match status" value="1"/>
</dbReference>
<gene>
    <name evidence="1" type="ORF">V5O48_013044</name>
</gene>
<reference evidence="1 2" key="1">
    <citation type="submission" date="2024-02" db="EMBL/GenBank/DDBJ databases">
        <title>A draft genome for the cacao thread blight pathogen Marasmius crinis-equi.</title>
        <authorList>
            <person name="Cohen S.P."/>
            <person name="Baruah I.K."/>
            <person name="Amoako-Attah I."/>
            <person name="Bukari Y."/>
            <person name="Meinhardt L.W."/>
            <person name="Bailey B.A."/>
        </authorList>
    </citation>
    <scope>NUCLEOTIDE SEQUENCE [LARGE SCALE GENOMIC DNA]</scope>
    <source>
        <strain evidence="1 2">GH-76</strain>
    </source>
</reference>
<proteinExistence type="predicted"/>
<name>A0ABR3F158_9AGAR</name>
<protein>
    <recommendedName>
        <fullName evidence="3">F-box protein</fullName>
    </recommendedName>
</protein>
<dbReference type="Proteomes" id="UP001465976">
    <property type="component" value="Unassembled WGS sequence"/>
</dbReference>
<keyword evidence="2" id="KW-1185">Reference proteome</keyword>
<evidence type="ECO:0008006" key="3">
    <source>
        <dbReference type="Google" id="ProtNLM"/>
    </source>
</evidence>
<accession>A0ABR3F158</accession>
<comment type="caution">
    <text evidence="1">The sequence shown here is derived from an EMBL/GenBank/DDBJ whole genome shotgun (WGS) entry which is preliminary data.</text>
</comment>
<organism evidence="1 2">
    <name type="scientific">Marasmius crinis-equi</name>
    <dbReference type="NCBI Taxonomy" id="585013"/>
    <lineage>
        <taxon>Eukaryota</taxon>
        <taxon>Fungi</taxon>
        <taxon>Dikarya</taxon>
        <taxon>Basidiomycota</taxon>
        <taxon>Agaricomycotina</taxon>
        <taxon>Agaricomycetes</taxon>
        <taxon>Agaricomycetidae</taxon>
        <taxon>Agaricales</taxon>
        <taxon>Marasmiineae</taxon>
        <taxon>Marasmiaceae</taxon>
        <taxon>Marasmius</taxon>
    </lineage>
</organism>
<evidence type="ECO:0000313" key="2">
    <source>
        <dbReference type="Proteomes" id="UP001465976"/>
    </source>
</evidence>
<dbReference type="SUPFAM" id="SSF52047">
    <property type="entry name" value="RNI-like"/>
    <property type="match status" value="1"/>
</dbReference>
<evidence type="ECO:0000313" key="1">
    <source>
        <dbReference type="EMBL" id="KAL0568924.1"/>
    </source>
</evidence>